<keyword evidence="1" id="KW-0863">Zinc-finger</keyword>
<evidence type="ECO:0000256" key="2">
    <source>
        <dbReference type="SAM" id="MobiDB-lite"/>
    </source>
</evidence>
<gene>
    <name evidence="4" type="ORF">INT47_003697</name>
</gene>
<feature type="region of interest" description="Disordered" evidence="2">
    <location>
        <begin position="589"/>
        <end position="747"/>
    </location>
</feature>
<evidence type="ECO:0000259" key="3">
    <source>
        <dbReference type="PROSITE" id="PS50158"/>
    </source>
</evidence>
<feature type="compositionally biased region" description="Polar residues" evidence="2">
    <location>
        <begin position="1272"/>
        <end position="1286"/>
    </location>
</feature>
<dbReference type="InterPro" id="IPR001878">
    <property type="entry name" value="Znf_CCHC"/>
</dbReference>
<feature type="compositionally biased region" description="Basic and acidic residues" evidence="2">
    <location>
        <begin position="840"/>
        <end position="882"/>
    </location>
</feature>
<dbReference type="OrthoDB" id="2148641at2759"/>
<dbReference type="EMBL" id="JAEPRD010000029">
    <property type="protein sequence ID" value="KAG2206755.1"/>
    <property type="molecule type" value="Genomic_DNA"/>
</dbReference>
<comment type="caution">
    <text evidence="4">The sequence shown here is derived from an EMBL/GenBank/DDBJ whole genome shotgun (WGS) entry which is preliminary data.</text>
</comment>
<feature type="compositionally biased region" description="Polar residues" evidence="2">
    <location>
        <begin position="610"/>
        <end position="628"/>
    </location>
</feature>
<feature type="compositionally biased region" description="Basic and acidic residues" evidence="2">
    <location>
        <begin position="711"/>
        <end position="747"/>
    </location>
</feature>
<protein>
    <recommendedName>
        <fullName evidence="3">CCHC-type domain-containing protein</fullName>
    </recommendedName>
</protein>
<keyword evidence="5" id="KW-1185">Reference proteome</keyword>
<dbReference type="GO" id="GO:0003676">
    <property type="term" value="F:nucleic acid binding"/>
    <property type="evidence" value="ECO:0007669"/>
    <property type="project" value="InterPro"/>
</dbReference>
<feature type="domain" description="CCHC-type" evidence="3">
    <location>
        <begin position="1566"/>
        <end position="1581"/>
    </location>
</feature>
<evidence type="ECO:0000313" key="5">
    <source>
        <dbReference type="Proteomes" id="UP000603453"/>
    </source>
</evidence>
<name>A0A8H7RA82_9FUNG</name>
<feature type="region of interest" description="Disordered" evidence="2">
    <location>
        <begin position="995"/>
        <end position="1029"/>
    </location>
</feature>
<feature type="compositionally biased region" description="Low complexity" evidence="2">
    <location>
        <begin position="807"/>
        <end position="817"/>
    </location>
</feature>
<feature type="compositionally biased region" description="Low complexity" evidence="2">
    <location>
        <begin position="995"/>
        <end position="1009"/>
    </location>
</feature>
<feature type="compositionally biased region" description="Polar residues" evidence="2">
    <location>
        <begin position="1337"/>
        <end position="1346"/>
    </location>
</feature>
<feature type="compositionally biased region" description="Basic and acidic residues" evidence="2">
    <location>
        <begin position="645"/>
        <end position="659"/>
    </location>
</feature>
<accession>A0A8H7RA82</accession>
<feature type="compositionally biased region" description="Polar residues" evidence="2">
    <location>
        <begin position="675"/>
        <end position="689"/>
    </location>
</feature>
<feature type="region of interest" description="Disordered" evidence="2">
    <location>
        <begin position="795"/>
        <end position="882"/>
    </location>
</feature>
<dbReference type="PROSITE" id="PS50158">
    <property type="entry name" value="ZF_CCHC"/>
    <property type="match status" value="1"/>
</dbReference>
<keyword evidence="1" id="KW-0862">Zinc</keyword>
<feature type="region of interest" description="Disordered" evidence="2">
    <location>
        <begin position="1057"/>
        <end position="1346"/>
    </location>
</feature>
<evidence type="ECO:0000313" key="4">
    <source>
        <dbReference type="EMBL" id="KAG2206755.1"/>
    </source>
</evidence>
<dbReference type="GO" id="GO:0008270">
    <property type="term" value="F:zinc ion binding"/>
    <property type="evidence" value="ECO:0007669"/>
    <property type="project" value="UniProtKB-KW"/>
</dbReference>
<feature type="compositionally biased region" description="Basic and acidic residues" evidence="2">
    <location>
        <begin position="818"/>
        <end position="829"/>
    </location>
</feature>
<reference evidence="4" key="1">
    <citation type="submission" date="2020-12" db="EMBL/GenBank/DDBJ databases">
        <title>Metabolic potential, ecology and presence of endohyphal bacteria is reflected in genomic diversity of Mucoromycotina.</title>
        <authorList>
            <person name="Muszewska A."/>
            <person name="Okrasinska A."/>
            <person name="Steczkiewicz K."/>
            <person name="Drgas O."/>
            <person name="Orlowska M."/>
            <person name="Perlinska-Lenart U."/>
            <person name="Aleksandrzak-Piekarczyk T."/>
            <person name="Szatraj K."/>
            <person name="Zielenkiewicz U."/>
            <person name="Pilsyk S."/>
            <person name="Malc E."/>
            <person name="Mieczkowski P."/>
            <person name="Kruszewska J.S."/>
            <person name="Biernat P."/>
            <person name="Pawlowska J."/>
        </authorList>
    </citation>
    <scope>NUCLEOTIDE SEQUENCE</scope>
    <source>
        <strain evidence="4">WA0000017839</strain>
    </source>
</reference>
<dbReference type="Proteomes" id="UP000603453">
    <property type="component" value="Unassembled WGS sequence"/>
</dbReference>
<sequence length="1600" mass="175366">METTIEVLRVEQSAISKELSRFRACDTETRSLYCREWAQYIYKKHFVWNAKTQEEFVPEDRISSATTLTAGKYQINFLATVTQHHHHCDCVSENEHDHGHQDNVFKKERSSLLGKKFEELAASWTSADANNAESLLEQIMTGCQVWMTLPSGYTGLPDAFEPAEFNPYPDAIPLVDDSKDPSQLLDPLIIERQALCLPSDCFHLLKNLTGDILLSHTTPTCQHSKPTAKTPADLEIDRTIVNEHGSKAVTQALKELNIALDNSWYPLNRFLQNLGELEKKRAHLMGKGCQANIDAYFAGQKYISFVDAWSAVQAQYKNKKSTEEEIKKVDTMFEQHLDTLKSNVKDFISIFVPDVLEEIHTLTNDLWKMVVPTIYELGERMADREASKGSENAVKIDESLKSLDVDYLKKMESTKEVDSAKKRITASLNAKVDEYMVEIDGLFKLYKDTARPNLSGRLEKLNNKDFKKKIKKVESMYYSIRQTFRYEVTEKIFPESLFCKFALVCLEPLLQEGEMVEALTIETEVKRFAVAYKDLWQQRDDLLLKFEQGVQTGRRELAGVLGKLFLKEGMRIQGDNLALKRQNSLLKSMGMEVTEEPKKKSKNKKKSSSGASTPDQQQEPLPSVSSPAKKSPLKKVAPVTPPSEPIKKAPEVVAKKASPEKPTVSVKSLPVSPGPSKTASPVQPVTPKTASVKSLPASPAPPKKTLPISVEQKKPVVEEKKSTVAEKKPVEEKKSTVAEDKSVEEKKTVVTAAAPKKPVVPEVKKPVVPEVKKPVVPEVKKAVVPEYKKFDNKKPLASDFPTKVKSSKIPAPAPIIEPKVEPKVEYKSSEKKKKTSATPKKKEVSAEKDVTVEKKEAAVDKKEVPVEKKEVPVEKKEVPVEKEEVSVEKKEVPIIKKQVVVEKQVVAEMDDLLDFNEIRVSVMETNSEAVSQNGWNSKPATQELEVQDWNDLRAQVQLEETQKKAEEPAPSAWTQPAAIENGWSSIAAKKPTVETNWSNASAATSSETAPTKDTELGSWGTPKKSNVSPALSTVSSAWSTTATVGNDFSNVSSGWSAGHDGGSWNASPTVSAPPGLSAPPTATQKPLSAPPGWGPLSDTVKPSPPPGLSAIPDAPVSQKPNPPPGWGPSTEAPTTEKKISAPPGWGSPSATEQPVVAASSGWGASVVDEKKPTVSAPPGWGNSRAEEKKPAVSAPPGWGVSSVEEKKSAATSPTGWGNSTATVATEEKKPDVAAPPGWGPLSETPATKKAAEASTGRWAALTSNIDTEKPSVSRSPGWSSDATSKPSPDVVLGGWGKPTLSSTWTEKKTKTSTPAPKTPAPKTPQTNWNAGEESSGDGWNSNNTPWNNEEEPAAAAVVAPPRVNTQTPATLIPVSVTPVSSKPPGLSTPLTSTPVLSVPEVVTSISSFVLPGTQPQLQDPLPNNLDDMAPEMLALVCKNLHRENGSLLQSVYSMQQEMTMMTTRYTEIMSLARERETQNLKLFESRKQTELEDIRRYVLSLEARLKQMEEKSDRVTAGFGNQDLFAGYREEMRTTSPPNTSHNQHHGSRSYNGNNRKLWPKHAVVRCGNCGDTGHESAECKTNCRYCGSSEHLSESCPMN</sequence>
<keyword evidence="1" id="KW-0479">Metal-binding</keyword>
<dbReference type="SMART" id="SM00343">
    <property type="entry name" value="ZnF_C2HC"/>
    <property type="match status" value="2"/>
</dbReference>
<evidence type="ECO:0000256" key="1">
    <source>
        <dbReference type="PROSITE-ProRule" id="PRU00047"/>
    </source>
</evidence>
<feature type="compositionally biased region" description="Polar residues" evidence="2">
    <location>
        <begin position="1209"/>
        <end position="1223"/>
    </location>
</feature>
<dbReference type="SUPFAM" id="SSF57756">
    <property type="entry name" value="Retrovirus zinc finger-like domains"/>
    <property type="match status" value="1"/>
</dbReference>
<dbReference type="InterPro" id="IPR036875">
    <property type="entry name" value="Znf_CCHC_sf"/>
</dbReference>
<dbReference type="Gene3D" id="4.10.60.10">
    <property type="entry name" value="Zinc finger, CCHC-type"/>
    <property type="match status" value="1"/>
</dbReference>
<feature type="region of interest" description="Disordered" evidence="2">
    <location>
        <begin position="1532"/>
        <end position="1556"/>
    </location>
</feature>
<proteinExistence type="predicted"/>
<organism evidence="4 5">
    <name type="scientific">Mucor saturninus</name>
    <dbReference type="NCBI Taxonomy" id="64648"/>
    <lineage>
        <taxon>Eukaryota</taxon>
        <taxon>Fungi</taxon>
        <taxon>Fungi incertae sedis</taxon>
        <taxon>Mucoromycota</taxon>
        <taxon>Mucoromycotina</taxon>
        <taxon>Mucoromycetes</taxon>
        <taxon>Mucorales</taxon>
        <taxon>Mucorineae</taxon>
        <taxon>Mucoraceae</taxon>
        <taxon>Mucor</taxon>
    </lineage>
</organism>